<sequence>MFYSSLLDVVVTVCVEVDYLVRKMVDCDVCDYECVIDQDGVCSLGDVFVCVVDRDGLCVDLGGFFAECEQDPDFSLIVTYSFTSFIFLWELGVIDGDQDYDDYYGEYCLNAPLLDIEYLSESALSSEYYCEKDCGQCLNGCLSFDFRDGEIFEGELLLLVLLFGLLDVLSKIGIYLTFNTCTLTLIFILISIFDLDVYSLECKDLGGVVECKGGLVE</sequence>
<protein>
    <submittedName>
        <fullName evidence="2">Uncharacterized protein</fullName>
    </submittedName>
</protein>
<proteinExistence type="predicted"/>
<name>A0A5J4WKK2_9EUKA</name>
<keyword evidence="1" id="KW-0812">Transmembrane</keyword>
<feature type="transmembrane region" description="Helical" evidence="1">
    <location>
        <begin position="182"/>
        <end position="200"/>
    </location>
</feature>
<reference evidence="2 3" key="1">
    <citation type="submission" date="2019-03" db="EMBL/GenBank/DDBJ databases">
        <title>Single cell metagenomics reveals metabolic interactions within the superorganism composed of flagellate Streblomastix strix and complex community of Bacteroidetes bacteria on its surface.</title>
        <authorList>
            <person name="Treitli S.C."/>
            <person name="Kolisko M."/>
            <person name="Husnik F."/>
            <person name="Keeling P."/>
            <person name="Hampl V."/>
        </authorList>
    </citation>
    <scope>NUCLEOTIDE SEQUENCE [LARGE SCALE GENOMIC DNA]</scope>
    <source>
        <strain evidence="2">ST1C</strain>
    </source>
</reference>
<keyword evidence="1" id="KW-0472">Membrane</keyword>
<organism evidence="2 3">
    <name type="scientific">Streblomastix strix</name>
    <dbReference type="NCBI Taxonomy" id="222440"/>
    <lineage>
        <taxon>Eukaryota</taxon>
        <taxon>Metamonada</taxon>
        <taxon>Preaxostyla</taxon>
        <taxon>Oxymonadida</taxon>
        <taxon>Streblomastigidae</taxon>
        <taxon>Streblomastix</taxon>
    </lineage>
</organism>
<evidence type="ECO:0000313" key="2">
    <source>
        <dbReference type="EMBL" id="KAA6394875.1"/>
    </source>
</evidence>
<accession>A0A5J4WKK2</accession>
<comment type="caution">
    <text evidence="2">The sequence shown here is derived from an EMBL/GenBank/DDBJ whole genome shotgun (WGS) entry which is preliminary data.</text>
</comment>
<dbReference type="Proteomes" id="UP000324800">
    <property type="component" value="Unassembled WGS sequence"/>
</dbReference>
<dbReference type="AlphaFoldDB" id="A0A5J4WKK2"/>
<evidence type="ECO:0000313" key="3">
    <source>
        <dbReference type="Proteomes" id="UP000324800"/>
    </source>
</evidence>
<dbReference type="EMBL" id="SNRW01001825">
    <property type="protein sequence ID" value="KAA6394875.1"/>
    <property type="molecule type" value="Genomic_DNA"/>
</dbReference>
<gene>
    <name evidence="2" type="ORF">EZS28_009599</name>
</gene>
<evidence type="ECO:0000256" key="1">
    <source>
        <dbReference type="SAM" id="Phobius"/>
    </source>
</evidence>
<keyword evidence="1" id="KW-1133">Transmembrane helix</keyword>